<evidence type="ECO:0000256" key="1">
    <source>
        <dbReference type="SAM" id="Coils"/>
    </source>
</evidence>
<feature type="compositionally biased region" description="Polar residues" evidence="2">
    <location>
        <begin position="884"/>
        <end position="911"/>
    </location>
</feature>
<evidence type="ECO:0000256" key="2">
    <source>
        <dbReference type="SAM" id="MobiDB-lite"/>
    </source>
</evidence>
<proteinExistence type="predicted"/>
<organism evidence="3 4">
    <name type="scientific">Stylonychia lemnae</name>
    <name type="common">Ciliate</name>
    <dbReference type="NCBI Taxonomy" id="5949"/>
    <lineage>
        <taxon>Eukaryota</taxon>
        <taxon>Sar</taxon>
        <taxon>Alveolata</taxon>
        <taxon>Ciliophora</taxon>
        <taxon>Intramacronucleata</taxon>
        <taxon>Spirotrichea</taxon>
        <taxon>Stichotrichia</taxon>
        <taxon>Sporadotrichida</taxon>
        <taxon>Oxytrichidae</taxon>
        <taxon>Stylonychinae</taxon>
        <taxon>Stylonychia</taxon>
    </lineage>
</organism>
<feature type="compositionally biased region" description="Polar residues" evidence="2">
    <location>
        <begin position="15"/>
        <end position="29"/>
    </location>
</feature>
<feature type="region of interest" description="Disordered" evidence="2">
    <location>
        <begin position="91"/>
        <end position="119"/>
    </location>
</feature>
<dbReference type="InParanoid" id="A0A078AHH0"/>
<name>A0A078AHH0_STYLE</name>
<reference evidence="3 4" key="1">
    <citation type="submission" date="2014-06" db="EMBL/GenBank/DDBJ databases">
        <authorList>
            <person name="Swart Estienne"/>
        </authorList>
    </citation>
    <scope>NUCLEOTIDE SEQUENCE [LARGE SCALE GENOMIC DNA]</scope>
    <source>
        <strain evidence="3 4">130c</strain>
    </source>
</reference>
<dbReference type="Proteomes" id="UP000039865">
    <property type="component" value="Unassembled WGS sequence"/>
</dbReference>
<accession>A0A078AHH0</accession>
<feature type="compositionally biased region" description="Low complexity" evidence="2">
    <location>
        <begin position="1"/>
        <end position="12"/>
    </location>
</feature>
<feature type="region of interest" description="Disordered" evidence="2">
    <location>
        <begin position="684"/>
        <end position="703"/>
    </location>
</feature>
<keyword evidence="1" id="KW-0175">Coiled coil</keyword>
<protein>
    <submittedName>
        <fullName evidence="3">Uncharacterized protein</fullName>
    </submittedName>
</protein>
<feature type="region of interest" description="Disordered" evidence="2">
    <location>
        <begin position="1"/>
        <end position="33"/>
    </location>
</feature>
<feature type="region of interest" description="Disordered" evidence="2">
    <location>
        <begin position="261"/>
        <end position="301"/>
    </location>
</feature>
<keyword evidence="4" id="KW-1185">Reference proteome</keyword>
<dbReference type="EMBL" id="CCKQ01009454">
    <property type="protein sequence ID" value="CDW80942.1"/>
    <property type="molecule type" value="Genomic_DNA"/>
</dbReference>
<feature type="region of interest" description="Disordered" evidence="2">
    <location>
        <begin position="875"/>
        <end position="912"/>
    </location>
</feature>
<feature type="compositionally biased region" description="Polar residues" evidence="2">
    <location>
        <begin position="275"/>
        <end position="301"/>
    </location>
</feature>
<feature type="coiled-coil region" evidence="1">
    <location>
        <begin position="576"/>
        <end position="603"/>
    </location>
</feature>
<evidence type="ECO:0000313" key="4">
    <source>
        <dbReference type="Proteomes" id="UP000039865"/>
    </source>
</evidence>
<gene>
    <name evidence="3" type="primary">Contig14173.g15101</name>
    <name evidence="3" type="ORF">STYLEM_9948</name>
</gene>
<evidence type="ECO:0000313" key="3">
    <source>
        <dbReference type="EMBL" id="CDW80942.1"/>
    </source>
</evidence>
<sequence length="993" mass="115106">MNNTQLTLLNDNTKIDSNASPQNNKSEYNSPERMSKLSLKLHNLQNINPNIAAVQRNATIQTNHSSMKFDNDNTNHMNKTAKSNQNAMQNNLHPKTNLRKDSDQTQNSQIHKEKQGGSQLNRFANYRHNIIQDSGQQNEYQDDFLEEDLIKKYFFHSDYWQTIKKKQQFLNLKREGMKTQVQSPINIERMIQETRLPELQKIKSKQRRIKKGETESNYRFSLESQNWYNEVDMQNKSLENHVDGEIFIPKTLLDESVLQSHYNQQNQKNEPKALQSAQNRRSSHQSQRAKAQETPQESQINKSLLEIEQRLGLKKKNPLEEINQMVNIRQTEQNIDLLQKEIVHLNNEKPFKISQSSKRQQSTIMKGAERYIISPSQDSQIHIDPTNRSIFLDYSQRRQNSDESQRIQRGTGQVKTKDRFSAKVNEFQNFSQGFTIGESVLLQSKDLRKSGIKGGHNQVLNQHSVQLRDPILEQGVRLSRKYQSVNTSMKISPVKQSIDRNYDSQLDSPISIKRDLLNRTLQSTKMSQDQYSISNRLPSQMSNKCHGLKVFETKTDKQKLIERLFDHPKELVLNKAKSLHHEQQEEEELIQKQEQKVKEEVKHLLLGILDQSLTPRTSSVPLRNPEKAASPTMQFQPMYNKNTPNFLQLITQIDKKGNPHFADENQFQQIQSLFNKWYNYKEPDIQGKGKNGKKGSKDDGDGNESFQSFLDSDFIDEEKLLKVGSDSLDNAKFGLYNKYLNVLLLKTGDPFVAQQYQKYLRIKRKGHEQKKQNFYQRMQKDISKRKQEDSQSHMFLMNDQKRNTILRFGTNITNNSGIFSQRNSNKGDSTPVKHLAARGSFLGFSRQQANQLSNIKEQLLKSKDSHEYILHDVPENTTEEFDNMDNSSRSKSSVPRINFPSPNHGSSQQVPNMKPRMSRLVNKNASALVQNPFGFKMFNKAGTLIGMRSNKKSLNLIDKKIQEMEKEVTSSLVNNDRLSIIRQTPVNFNFGSL</sequence>
<dbReference type="AlphaFoldDB" id="A0A078AHH0"/>